<feature type="chain" id="PRO_5019338186" description="Lipoprotein" evidence="1">
    <location>
        <begin position="23"/>
        <end position="146"/>
    </location>
</feature>
<protein>
    <recommendedName>
        <fullName evidence="4">Lipoprotein</fullName>
    </recommendedName>
</protein>
<dbReference type="RefSeq" id="WP_128323621.1">
    <property type="nucleotide sequence ID" value="NZ_QJRG01000042.1"/>
</dbReference>
<evidence type="ECO:0000256" key="1">
    <source>
        <dbReference type="SAM" id="SignalP"/>
    </source>
</evidence>
<dbReference type="Proteomes" id="UP000288983">
    <property type="component" value="Unassembled WGS sequence"/>
</dbReference>
<dbReference type="PROSITE" id="PS51257">
    <property type="entry name" value="PROKAR_LIPOPROTEIN"/>
    <property type="match status" value="1"/>
</dbReference>
<keyword evidence="1" id="KW-0732">Signal</keyword>
<feature type="signal peptide" evidence="1">
    <location>
        <begin position="1"/>
        <end position="22"/>
    </location>
</feature>
<organism evidence="2 3">
    <name type="scientific">Pseudomonas alkylphenolica</name>
    <dbReference type="NCBI Taxonomy" id="237609"/>
    <lineage>
        <taxon>Bacteria</taxon>
        <taxon>Pseudomonadati</taxon>
        <taxon>Pseudomonadota</taxon>
        <taxon>Gammaproteobacteria</taxon>
        <taxon>Pseudomonadales</taxon>
        <taxon>Pseudomonadaceae</taxon>
        <taxon>Pseudomonas</taxon>
    </lineage>
</organism>
<dbReference type="OrthoDB" id="9133049at2"/>
<evidence type="ECO:0000313" key="3">
    <source>
        <dbReference type="Proteomes" id="UP000288983"/>
    </source>
</evidence>
<name>A0A443ZTE8_9PSED</name>
<comment type="caution">
    <text evidence="2">The sequence shown here is derived from an EMBL/GenBank/DDBJ whole genome shotgun (WGS) entry which is preliminary data.</text>
</comment>
<dbReference type="EMBL" id="QJRG01000042">
    <property type="protein sequence ID" value="RWU22954.1"/>
    <property type="molecule type" value="Genomic_DNA"/>
</dbReference>
<gene>
    <name evidence="2" type="ORF">DM813_12200</name>
</gene>
<evidence type="ECO:0008006" key="4">
    <source>
        <dbReference type="Google" id="ProtNLM"/>
    </source>
</evidence>
<sequence>MNRASWLALVVAVGAISGCASTEVVDVPLQATPENAQHIARATLSPAGTQTSIMLNVGGVPHDLALPSRLDTAIYAGSCQHLAAQPAYTTQQANSVDYPSMAPRTKLWAQAPVALSELSKGDYALLVRTSPADGSRAIFCGDIKAG</sequence>
<reference evidence="2 3" key="1">
    <citation type="submission" date="2018-06" db="EMBL/GenBank/DDBJ databases">
        <title>Bacteria isolated from soil of Wuhan.</title>
        <authorList>
            <person name="Wei X."/>
            <person name="Chunhua H."/>
        </authorList>
    </citation>
    <scope>NUCLEOTIDE SEQUENCE [LARGE SCALE GENOMIC DNA]</scope>
    <source>
        <strain evidence="3">xwS2</strain>
    </source>
</reference>
<evidence type="ECO:0000313" key="2">
    <source>
        <dbReference type="EMBL" id="RWU22954.1"/>
    </source>
</evidence>
<dbReference type="AlphaFoldDB" id="A0A443ZTE8"/>
<proteinExistence type="predicted"/>
<accession>A0A443ZTE8</accession>